<gene>
    <name evidence="5" type="ORF">NEA10_05595</name>
</gene>
<dbReference type="InterPro" id="IPR029063">
    <property type="entry name" value="SAM-dependent_MTases_sf"/>
</dbReference>
<organism evidence="5 6">
    <name type="scientific">Phormidium yuhuli AB48</name>
    <dbReference type="NCBI Taxonomy" id="2940671"/>
    <lineage>
        <taxon>Bacteria</taxon>
        <taxon>Bacillati</taxon>
        <taxon>Cyanobacteriota</taxon>
        <taxon>Cyanophyceae</taxon>
        <taxon>Oscillatoriophycideae</taxon>
        <taxon>Oscillatoriales</taxon>
        <taxon>Oscillatoriaceae</taxon>
        <taxon>Phormidium</taxon>
        <taxon>Phormidium yuhuli</taxon>
    </lineage>
</organism>
<dbReference type="InterPro" id="IPR000241">
    <property type="entry name" value="RlmKL-like_Mtase"/>
</dbReference>
<keyword evidence="1" id="KW-0489">Methyltransferase</keyword>
<dbReference type="Pfam" id="PF22020">
    <property type="entry name" value="RlmL_1st"/>
    <property type="match status" value="1"/>
</dbReference>
<dbReference type="CDD" id="cd02440">
    <property type="entry name" value="AdoMet_MTases"/>
    <property type="match status" value="1"/>
</dbReference>
<dbReference type="PROSITE" id="PS51165">
    <property type="entry name" value="THUMP"/>
    <property type="match status" value="1"/>
</dbReference>
<reference evidence="5" key="1">
    <citation type="submission" date="2022-06" db="EMBL/GenBank/DDBJ databases">
        <title>Genome sequence of Phormidium yuhuli AB48 isolated from an industrial photobioreactor environment.</title>
        <authorList>
            <person name="Qiu Y."/>
            <person name="Noonan A.J.C."/>
            <person name="Dofher K."/>
            <person name="Koch M."/>
            <person name="Kieft B."/>
            <person name="Lin X."/>
            <person name="Ziels R.M."/>
            <person name="Hallam S.J."/>
        </authorList>
    </citation>
    <scope>NUCLEOTIDE SEQUENCE</scope>
    <source>
        <strain evidence="5">AB48</strain>
    </source>
</reference>
<keyword evidence="3" id="KW-0694">RNA-binding</keyword>
<dbReference type="Gene3D" id="3.40.50.150">
    <property type="entry name" value="Vaccinia Virus protein VP39"/>
    <property type="match status" value="1"/>
</dbReference>
<keyword evidence="6" id="KW-1185">Reference proteome</keyword>
<accession>A0ABY5ATQ0</accession>
<evidence type="ECO:0000259" key="4">
    <source>
        <dbReference type="PROSITE" id="PS51165"/>
    </source>
</evidence>
<dbReference type="SUPFAM" id="SSF53335">
    <property type="entry name" value="S-adenosyl-L-methionine-dependent methyltransferases"/>
    <property type="match status" value="1"/>
</dbReference>
<dbReference type="PANTHER" id="PTHR47313">
    <property type="entry name" value="RIBOSOMAL RNA LARGE SUBUNIT METHYLTRANSFERASE K/L"/>
    <property type="match status" value="1"/>
</dbReference>
<dbReference type="RefSeq" id="WP_252664268.1">
    <property type="nucleotide sequence ID" value="NZ_CP098611.1"/>
</dbReference>
<evidence type="ECO:0000313" key="6">
    <source>
        <dbReference type="Proteomes" id="UP001056708"/>
    </source>
</evidence>
<dbReference type="SMART" id="SM00981">
    <property type="entry name" value="THUMP"/>
    <property type="match status" value="1"/>
</dbReference>
<dbReference type="Pfam" id="PF02926">
    <property type="entry name" value="THUMP"/>
    <property type="match status" value="1"/>
</dbReference>
<feature type="domain" description="THUMP" evidence="4">
    <location>
        <begin position="43"/>
        <end position="154"/>
    </location>
</feature>
<dbReference type="InterPro" id="IPR053943">
    <property type="entry name" value="RlmKL-like_Mtase_CS"/>
</dbReference>
<dbReference type="Pfam" id="PF01170">
    <property type="entry name" value="UPF0020"/>
    <property type="match status" value="1"/>
</dbReference>
<sequence length="374" mass="41662">MERYFATVAPGLEAIAAEELTELGAQSVQRKFSGVAFEGDRRLLYRVNLWGRTLFRVLVPLTEFPCTSAKQLYQEVRSLPWEAYLSPEDSLAVDCTGKNRALNHSHFSALQVKNAIVDQQRQQFGCRSNVDLDNPDLRINLHIHRDRASLSLDSSGSSLHRRGYRAAVGTAPLKETLAAALLKLARYSPELPFLDPLCGSGTLPLEAALQAANIAPGLFRDRFGFENWPDFDPALWQEVKAEAQAARRGTCPAYIGGSDIDPGILDQAQHNATAAGVSQQIEFHCQDIRDIEAPSDRGLLICNPPYGERLGEVQELRGFYRLLGDIFKQRFKGWTAYVFTGNRELAKEVGLRPARRIPLSSGGLDCRLLEFELY</sequence>
<dbReference type="Gene3D" id="3.30.2130.30">
    <property type="match status" value="1"/>
</dbReference>
<proteinExistence type="predicted"/>
<keyword evidence="2" id="KW-0808">Transferase</keyword>
<protein>
    <submittedName>
        <fullName evidence="5">THUMP domain-containing protein</fullName>
    </submittedName>
</protein>
<evidence type="ECO:0000256" key="1">
    <source>
        <dbReference type="ARBA" id="ARBA00022603"/>
    </source>
</evidence>
<evidence type="ECO:0000256" key="2">
    <source>
        <dbReference type="ARBA" id="ARBA00022679"/>
    </source>
</evidence>
<evidence type="ECO:0000313" key="5">
    <source>
        <dbReference type="EMBL" id="USR92197.1"/>
    </source>
</evidence>
<dbReference type="Proteomes" id="UP001056708">
    <property type="component" value="Chromosome"/>
</dbReference>
<dbReference type="InterPro" id="IPR054170">
    <property type="entry name" value="RlmL_1st"/>
</dbReference>
<name>A0ABY5ATQ0_9CYAN</name>
<dbReference type="PANTHER" id="PTHR47313:SF1">
    <property type="entry name" value="RIBOSOMAL RNA LARGE SUBUNIT METHYLTRANSFERASE K_L"/>
    <property type="match status" value="1"/>
</dbReference>
<dbReference type="CDD" id="cd11715">
    <property type="entry name" value="THUMP_AdoMetMT"/>
    <property type="match status" value="1"/>
</dbReference>
<dbReference type="InterPro" id="IPR004114">
    <property type="entry name" value="THUMP_dom"/>
</dbReference>
<dbReference type="EMBL" id="CP098611">
    <property type="protein sequence ID" value="USR92197.1"/>
    <property type="molecule type" value="Genomic_DNA"/>
</dbReference>
<dbReference type="PROSITE" id="PS01261">
    <property type="entry name" value="UPF0020"/>
    <property type="match status" value="1"/>
</dbReference>
<evidence type="ECO:0000256" key="3">
    <source>
        <dbReference type="PROSITE-ProRule" id="PRU00529"/>
    </source>
</evidence>